<dbReference type="EMBL" id="BAABWU010000002">
    <property type="protein sequence ID" value="GAA6195526.1"/>
    <property type="molecule type" value="Genomic_DNA"/>
</dbReference>
<feature type="compositionally biased region" description="Polar residues" evidence="1">
    <location>
        <begin position="156"/>
        <end position="180"/>
    </location>
</feature>
<keyword evidence="2" id="KW-0732">Signal</keyword>
<comment type="caution">
    <text evidence="3">The sequence shown here is derived from an EMBL/GenBank/DDBJ whole genome shotgun (WGS) entry which is preliminary data.</text>
</comment>
<feature type="compositionally biased region" description="Low complexity" evidence="1">
    <location>
        <begin position="73"/>
        <end position="94"/>
    </location>
</feature>
<dbReference type="RefSeq" id="WP_353397473.1">
    <property type="nucleotide sequence ID" value="NZ_BAABWU010000002.1"/>
</dbReference>
<evidence type="ECO:0000256" key="1">
    <source>
        <dbReference type="SAM" id="MobiDB-lite"/>
    </source>
</evidence>
<gene>
    <name evidence="3" type="ORF">NBRC116598_09700</name>
</gene>
<evidence type="ECO:0000313" key="4">
    <source>
        <dbReference type="Proteomes" id="UP001441944"/>
    </source>
</evidence>
<accession>A0ABQ0AI23</accession>
<reference evidence="3 4" key="1">
    <citation type="submission" date="2024-04" db="EMBL/GenBank/DDBJ databases">
        <title>Draft genome sequence of Pseudophaeobacter arcticus NBRC 116598.</title>
        <authorList>
            <person name="Miyakawa T."/>
            <person name="Kusuya Y."/>
            <person name="Miura T."/>
        </authorList>
    </citation>
    <scope>NUCLEOTIDE SEQUENCE [LARGE SCALE GENOMIC DNA]</scope>
    <source>
        <strain evidence="3 4">SU-CL00105</strain>
    </source>
</reference>
<feature type="region of interest" description="Disordered" evidence="1">
    <location>
        <begin position="156"/>
        <end position="181"/>
    </location>
</feature>
<feature type="signal peptide" evidence="2">
    <location>
        <begin position="1"/>
        <end position="17"/>
    </location>
</feature>
<name>A0ABQ0AI23_9RHOB</name>
<feature type="chain" id="PRO_5045117824" description="Excalibur calcium-binding domain-containing protein" evidence="2">
    <location>
        <begin position="18"/>
        <end position="265"/>
    </location>
</feature>
<evidence type="ECO:0000256" key="2">
    <source>
        <dbReference type="SAM" id="SignalP"/>
    </source>
</evidence>
<proteinExistence type="predicted"/>
<evidence type="ECO:0000313" key="3">
    <source>
        <dbReference type="EMBL" id="GAA6195526.1"/>
    </source>
</evidence>
<sequence>MRVVVTLVALGSILSLAACSPPVPDSAAGVGIDGDPFAPPPAAGTTITGDPLVPPARISSETLPLANEPLPTAPRSPASSSVASSYGSSGSGSTAAADIAAETRAALQAAGANSGQAPLEASPSNPAPALIGNPGISDENNFDAVAARQTIESDAQRLANQRSQYQQVAPTALPSQTGSRDPNIVQYALSTSHPVGTKVYSRAGINLRSRSARNCAGFRSPDQAQIAFLQAGGPKRDRKALDPDGDGYACSWDPSPYRLAVRGKS</sequence>
<feature type="region of interest" description="Disordered" evidence="1">
    <location>
        <begin position="111"/>
        <end position="136"/>
    </location>
</feature>
<evidence type="ECO:0008006" key="5">
    <source>
        <dbReference type="Google" id="ProtNLM"/>
    </source>
</evidence>
<feature type="region of interest" description="Disordered" evidence="1">
    <location>
        <begin position="65"/>
        <end position="94"/>
    </location>
</feature>
<organism evidence="3 4">
    <name type="scientific">Pseudophaeobacter arcticus</name>
    <dbReference type="NCBI Taxonomy" id="385492"/>
    <lineage>
        <taxon>Bacteria</taxon>
        <taxon>Pseudomonadati</taxon>
        <taxon>Pseudomonadota</taxon>
        <taxon>Alphaproteobacteria</taxon>
        <taxon>Rhodobacterales</taxon>
        <taxon>Paracoccaceae</taxon>
        <taxon>Pseudophaeobacter</taxon>
    </lineage>
</organism>
<dbReference type="Proteomes" id="UP001441944">
    <property type="component" value="Unassembled WGS sequence"/>
</dbReference>
<keyword evidence="4" id="KW-1185">Reference proteome</keyword>
<dbReference type="PROSITE" id="PS51257">
    <property type="entry name" value="PROKAR_LIPOPROTEIN"/>
    <property type="match status" value="1"/>
</dbReference>
<protein>
    <recommendedName>
        <fullName evidence="5">Excalibur calcium-binding domain-containing protein</fullName>
    </recommendedName>
</protein>